<reference evidence="8" key="1">
    <citation type="submission" date="2018-09" db="EMBL/GenBank/DDBJ databases">
        <authorList>
            <person name="Kim I."/>
        </authorList>
    </citation>
    <scope>NUCLEOTIDE SEQUENCE [LARGE SCALE GENOMIC DNA]</scope>
    <source>
        <strain evidence="8">DD4a</strain>
    </source>
</reference>
<dbReference type="GO" id="GO:0016874">
    <property type="term" value="F:ligase activity"/>
    <property type="evidence" value="ECO:0007669"/>
    <property type="project" value="UniProtKB-KW"/>
</dbReference>
<evidence type="ECO:0000256" key="2">
    <source>
        <dbReference type="ARBA" id="ARBA00022692"/>
    </source>
</evidence>
<keyword evidence="3 5" id="KW-1133">Transmembrane helix</keyword>
<evidence type="ECO:0000256" key="3">
    <source>
        <dbReference type="ARBA" id="ARBA00022989"/>
    </source>
</evidence>
<keyword evidence="8" id="KW-1185">Reference proteome</keyword>
<evidence type="ECO:0000256" key="4">
    <source>
        <dbReference type="ARBA" id="ARBA00023136"/>
    </source>
</evidence>
<protein>
    <submittedName>
        <fullName evidence="7">O-antigen ligase family protein</fullName>
    </submittedName>
</protein>
<feature type="transmembrane region" description="Helical" evidence="5">
    <location>
        <begin position="23"/>
        <end position="43"/>
    </location>
</feature>
<evidence type="ECO:0000259" key="6">
    <source>
        <dbReference type="Pfam" id="PF04932"/>
    </source>
</evidence>
<evidence type="ECO:0000313" key="8">
    <source>
        <dbReference type="Proteomes" id="UP000265742"/>
    </source>
</evidence>
<feature type="transmembrane region" description="Helical" evidence="5">
    <location>
        <begin position="196"/>
        <end position="214"/>
    </location>
</feature>
<dbReference type="PANTHER" id="PTHR37422">
    <property type="entry name" value="TEICHURONIC ACID BIOSYNTHESIS PROTEIN TUAE"/>
    <property type="match status" value="1"/>
</dbReference>
<feature type="transmembrane region" description="Helical" evidence="5">
    <location>
        <begin position="340"/>
        <end position="357"/>
    </location>
</feature>
<dbReference type="Pfam" id="PF04932">
    <property type="entry name" value="Wzy_C"/>
    <property type="match status" value="1"/>
</dbReference>
<keyword evidence="7" id="KW-0436">Ligase</keyword>
<dbReference type="InterPro" id="IPR051533">
    <property type="entry name" value="WaaL-like"/>
</dbReference>
<evidence type="ECO:0000313" key="7">
    <source>
        <dbReference type="EMBL" id="RIX26611.1"/>
    </source>
</evidence>
<sequence length="427" mass="45514">MRDGYVLVALFSLWNGDGMRDLLSWWGFGAVSLLLLAGAVVLLRQERRRARTLLVSWRAVPIAAFIALCLVSTSWSDYPALTIVGCLIQIATATVGVAICLARPPVRLAVLFAIVLQATLGISVLFEIGVALSPGGQILPLWTNYSANVPGAYYWSNGLIFQGGRIQGFTANANLLCFQALLAAVVTASLAQARLLAVRLLVPALLLDALVLVLSRSATVIIAGGVVVVAALVIAGLRRFGPGGRAALLGASVLFVALVGVGSSRISEPFLRLLGKGDDFTGRLEIWRLVGGLVKDEPILGWGWISYWAPWVHPFNGLVVRDGVQYLQAHNAYLDVQMQLGIPGLFALVAVIGSAVYRALRLALTARPLAVLPLLLLAALLTQAIAESRLLIEGNWALLVALSVALPLPRHRADVLVEERPRTLSAG</sequence>
<comment type="caution">
    <text evidence="7">The sequence shown here is derived from an EMBL/GenBank/DDBJ whole genome shotgun (WGS) entry which is preliminary data.</text>
</comment>
<gene>
    <name evidence="7" type="ORF">D1781_16995</name>
</gene>
<feature type="domain" description="O-antigen ligase-related" evidence="6">
    <location>
        <begin position="204"/>
        <end position="348"/>
    </location>
</feature>
<evidence type="ECO:0000256" key="1">
    <source>
        <dbReference type="ARBA" id="ARBA00004141"/>
    </source>
</evidence>
<feature type="transmembrane region" description="Helical" evidence="5">
    <location>
        <begin position="220"/>
        <end position="237"/>
    </location>
</feature>
<name>A0A3A1TU55_9MICO</name>
<feature type="transmembrane region" description="Helical" evidence="5">
    <location>
        <begin position="173"/>
        <end position="191"/>
    </location>
</feature>
<comment type="subcellular location">
    <subcellularLocation>
        <location evidence="1">Membrane</location>
        <topology evidence="1">Multi-pass membrane protein</topology>
    </subcellularLocation>
</comment>
<feature type="transmembrane region" description="Helical" evidence="5">
    <location>
        <begin position="55"/>
        <end position="75"/>
    </location>
</feature>
<dbReference type="Proteomes" id="UP000265742">
    <property type="component" value="Unassembled WGS sequence"/>
</dbReference>
<organism evidence="7 8">
    <name type="scientific">Amnibacterium setariae</name>
    <dbReference type="NCBI Taxonomy" id="2306585"/>
    <lineage>
        <taxon>Bacteria</taxon>
        <taxon>Bacillati</taxon>
        <taxon>Actinomycetota</taxon>
        <taxon>Actinomycetes</taxon>
        <taxon>Micrococcales</taxon>
        <taxon>Microbacteriaceae</taxon>
        <taxon>Amnibacterium</taxon>
    </lineage>
</organism>
<dbReference type="PANTHER" id="PTHR37422:SF17">
    <property type="entry name" value="O-ANTIGEN LIGASE"/>
    <property type="match status" value="1"/>
</dbReference>
<feature type="transmembrane region" description="Helical" evidence="5">
    <location>
        <begin position="246"/>
        <end position="266"/>
    </location>
</feature>
<feature type="transmembrane region" description="Helical" evidence="5">
    <location>
        <begin position="369"/>
        <end position="386"/>
    </location>
</feature>
<evidence type="ECO:0000256" key="5">
    <source>
        <dbReference type="SAM" id="Phobius"/>
    </source>
</evidence>
<dbReference type="AlphaFoldDB" id="A0A3A1TU55"/>
<accession>A0A3A1TU55</accession>
<keyword evidence="4 5" id="KW-0472">Membrane</keyword>
<dbReference type="EMBL" id="QXTG01000003">
    <property type="protein sequence ID" value="RIX26611.1"/>
    <property type="molecule type" value="Genomic_DNA"/>
</dbReference>
<proteinExistence type="predicted"/>
<dbReference type="GO" id="GO:0016020">
    <property type="term" value="C:membrane"/>
    <property type="evidence" value="ECO:0007669"/>
    <property type="project" value="UniProtKB-SubCell"/>
</dbReference>
<keyword evidence="2 5" id="KW-0812">Transmembrane</keyword>
<dbReference type="InterPro" id="IPR007016">
    <property type="entry name" value="O-antigen_ligase-rel_domated"/>
</dbReference>
<feature type="transmembrane region" description="Helical" evidence="5">
    <location>
        <begin position="108"/>
        <end position="132"/>
    </location>
</feature>
<feature type="transmembrane region" description="Helical" evidence="5">
    <location>
        <begin position="81"/>
        <end position="101"/>
    </location>
</feature>